<protein>
    <recommendedName>
        <fullName evidence="1">RecF/RecN/SMC N-terminal domain-containing protein</fullName>
    </recommendedName>
</protein>
<organism evidence="2 3">
    <name type="scientific">Apatococcus fuscideae</name>
    <dbReference type="NCBI Taxonomy" id="2026836"/>
    <lineage>
        <taxon>Eukaryota</taxon>
        <taxon>Viridiplantae</taxon>
        <taxon>Chlorophyta</taxon>
        <taxon>core chlorophytes</taxon>
        <taxon>Trebouxiophyceae</taxon>
        <taxon>Chlorellales</taxon>
        <taxon>Chlorellaceae</taxon>
        <taxon>Apatococcus</taxon>
    </lineage>
</organism>
<accession>A0AAW1SRC0</accession>
<dbReference type="InterPro" id="IPR027417">
    <property type="entry name" value="P-loop_NTPase"/>
</dbReference>
<dbReference type="SUPFAM" id="SSF52540">
    <property type="entry name" value="P-loop containing nucleoside triphosphate hydrolases"/>
    <property type="match status" value="1"/>
</dbReference>
<sequence>MWYISELQIRAFKSVSSSWVRASFSRGNTVVIGKNGCGKSNLLLALAFASGAGPAQLGVRHLSDLRCIDSDEICEVVLRLSNNLNSQKHQIGAKLTQEGNREFRIDNVKRTLKDVKMLASVIGDASGYTRWIEEQATAVKELQITRNALQDIERIISTMQMSIAEDDVASADAGRLDTLHHQNVQLKDDLRQCLMTQFCSTKQQMEQAESTLCNHQVHASRPERY</sequence>
<dbReference type="GO" id="GO:0051276">
    <property type="term" value="P:chromosome organization"/>
    <property type="evidence" value="ECO:0007669"/>
    <property type="project" value="UniProtKB-ARBA"/>
</dbReference>
<dbReference type="Pfam" id="PF02463">
    <property type="entry name" value="SMC_N"/>
    <property type="match status" value="1"/>
</dbReference>
<reference evidence="2 3" key="1">
    <citation type="journal article" date="2024" name="Nat. Commun.">
        <title>Phylogenomics reveals the evolutionary origins of lichenization in chlorophyte algae.</title>
        <authorList>
            <person name="Puginier C."/>
            <person name="Libourel C."/>
            <person name="Otte J."/>
            <person name="Skaloud P."/>
            <person name="Haon M."/>
            <person name="Grisel S."/>
            <person name="Petersen M."/>
            <person name="Berrin J.G."/>
            <person name="Delaux P.M."/>
            <person name="Dal Grande F."/>
            <person name="Keller J."/>
        </authorList>
    </citation>
    <scope>NUCLEOTIDE SEQUENCE [LARGE SCALE GENOMIC DNA]</scope>
    <source>
        <strain evidence="2 3">SAG 2523</strain>
    </source>
</reference>
<dbReference type="EMBL" id="JALJOV010001233">
    <property type="protein sequence ID" value="KAK9851658.1"/>
    <property type="molecule type" value="Genomic_DNA"/>
</dbReference>
<evidence type="ECO:0000313" key="3">
    <source>
        <dbReference type="Proteomes" id="UP001485043"/>
    </source>
</evidence>
<dbReference type="InterPro" id="IPR003395">
    <property type="entry name" value="RecF/RecN/SMC_N"/>
</dbReference>
<dbReference type="AlphaFoldDB" id="A0AAW1SRC0"/>
<evidence type="ECO:0000313" key="2">
    <source>
        <dbReference type="EMBL" id="KAK9851658.1"/>
    </source>
</evidence>
<proteinExistence type="predicted"/>
<gene>
    <name evidence="2" type="ORF">WJX84_002372</name>
</gene>
<keyword evidence="3" id="KW-1185">Reference proteome</keyword>
<name>A0AAW1SRC0_9CHLO</name>
<dbReference type="Proteomes" id="UP001485043">
    <property type="component" value="Unassembled WGS sequence"/>
</dbReference>
<feature type="domain" description="RecF/RecN/SMC N-terminal" evidence="1">
    <location>
        <begin position="3"/>
        <end position="119"/>
    </location>
</feature>
<dbReference type="Gene3D" id="3.40.50.300">
    <property type="entry name" value="P-loop containing nucleotide triphosphate hydrolases"/>
    <property type="match status" value="1"/>
</dbReference>
<evidence type="ECO:0000259" key="1">
    <source>
        <dbReference type="Pfam" id="PF02463"/>
    </source>
</evidence>
<comment type="caution">
    <text evidence="2">The sequence shown here is derived from an EMBL/GenBank/DDBJ whole genome shotgun (WGS) entry which is preliminary data.</text>
</comment>